<evidence type="ECO:0000256" key="4">
    <source>
        <dbReference type="ARBA" id="ARBA00022827"/>
    </source>
</evidence>
<evidence type="ECO:0000256" key="2">
    <source>
        <dbReference type="ARBA" id="ARBA00005466"/>
    </source>
</evidence>
<dbReference type="Proteomes" id="UP000829069">
    <property type="component" value="Chromosome"/>
</dbReference>
<keyword evidence="5" id="KW-0560">Oxidoreductase</keyword>
<organism evidence="7 8">
    <name type="scientific">Arthrobacter sulfonylureivorans</name>
    <dbReference type="NCBI Taxonomy" id="2486855"/>
    <lineage>
        <taxon>Bacteria</taxon>
        <taxon>Bacillati</taxon>
        <taxon>Actinomycetota</taxon>
        <taxon>Actinomycetes</taxon>
        <taxon>Micrococcales</taxon>
        <taxon>Micrococcaceae</taxon>
        <taxon>Arthrobacter</taxon>
    </lineage>
</organism>
<dbReference type="InterPro" id="IPR006093">
    <property type="entry name" value="Oxy_OxRdtase_FAD_BS"/>
</dbReference>
<dbReference type="InterPro" id="IPR016164">
    <property type="entry name" value="FAD-linked_Oxase-like_C"/>
</dbReference>
<dbReference type="RefSeq" id="WP_241912796.1">
    <property type="nucleotide sequence ID" value="NZ_CP093326.1"/>
</dbReference>
<dbReference type="InterPro" id="IPR012951">
    <property type="entry name" value="BBE"/>
</dbReference>
<dbReference type="SUPFAM" id="SSF55103">
    <property type="entry name" value="FAD-linked oxidases, C-terminal domain"/>
    <property type="match status" value="1"/>
</dbReference>
<dbReference type="Gene3D" id="3.30.465.10">
    <property type="match status" value="1"/>
</dbReference>
<dbReference type="InterPro" id="IPR036318">
    <property type="entry name" value="FAD-bd_PCMH-like_sf"/>
</dbReference>
<dbReference type="Gene3D" id="3.40.462.20">
    <property type="match status" value="1"/>
</dbReference>
<dbReference type="Gene3D" id="3.30.43.10">
    <property type="entry name" value="Uridine Diphospho-n-acetylenolpyruvylglucosamine Reductase, domain 2"/>
    <property type="match status" value="1"/>
</dbReference>
<dbReference type="PROSITE" id="PS00862">
    <property type="entry name" value="OX2_COVAL_FAD"/>
    <property type="match status" value="1"/>
</dbReference>
<dbReference type="InterPro" id="IPR050416">
    <property type="entry name" value="FAD-linked_Oxidoreductase"/>
</dbReference>
<accession>A0ABY3W2P9</accession>
<gene>
    <name evidence="7" type="ORF">MNQ99_09635</name>
</gene>
<dbReference type="InterPro" id="IPR006094">
    <property type="entry name" value="Oxid_FAD_bind_N"/>
</dbReference>
<dbReference type="Pfam" id="PF08031">
    <property type="entry name" value="BBE"/>
    <property type="match status" value="1"/>
</dbReference>
<keyword evidence="3" id="KW-0285">Flavoprotein</keyword>
<protein>
    <submittedName>
        <fullName evidence="7">FAD-binding oxidoreductase</fullName>
    </submittedName>
</protein>
<dbReference type="PANTHER" id="PTHR42973">
    <property type="entry name" value="BINDING OXIDOREDUCTASE, PUTATIVE (AFU_ORTHOLOGUE AFUA_1G17690)-RELATED"/>
    <property type="match status" value="1"/>
</dbReference>
<dbReference type="PROSITE" id="PS51387">
    <property type="entry name" value="FAD_PCMH"/>
    <property type="match status" value="1"/>
</dbReference>
<comment type="similarity">
    <text evidence="2">Belongs to the oxygen-dependent FAD-linked oxidoreductase family.</text>
</comment>
<dbReference type="InterPro" id="IPR016166">
    <property type="entry name" value="FAD-bd_PCMH"/>
</dbReference>
<dbReference type="SUPFAM" id="SSF56176">
    <property type="entry name" value="FAD-binding/transporter-associated domain-like"/>
    <property type="match status" value="1"/>
</dbReference>
<evidence type="ECO:0000313" key="8">
    <source>
        <dbReference type="Proteomes" id="UP000829069"/>
    </source>
</evidence>
<dbReference type="InterPro" id="IPR016169">
    <property type="entry name" value="FAD-bd_PCMH_sub2"/>
</dbReference>
<comment type="cofactor">
    <cofactor evidence="1">
        <name>FAD</name>
        <dbReference type="ChEBI" id="CHEBI:57692"/>
    </cofactor>
</comment>
<evidence type="ECO:0000256" key="1">
    <source>
        <dbReference type="ARBA" id="ARBA00001974"/>
    </source>
</evidence>
<dbReference type="Pfam" id="PF01565">
    <property type="entry name" value="FAD_binding_4"/>
    <property type="match status" value="1"/>
</dbReference>
<evidence type="ECO:0000256" key="5">
    <source>
        <dbReference type="ARBA" id="ARBA00023002"/>
    </source>
</evidence>
<dbReference type="PANTHER" id="PTHR42973:SF39">
    <property type="entry name" value="FAD-BINDING PCMH-TYPE DOMAIN-CONTAINING PROTEIN"/>
    <property type="match status" value="1"/>
</dbReference>
<proteinExistence type="inferred from homology"/>
<evidence type="ECO:0000259" key="6">
    <source>
        <dbReference type="PROSITE" id="PS51387"/>
    </source>
</evidence>
<keyword evidence="8" id="KW-1185">Reference proteome</keyword>
<keyword evidence="4" id="KW-0274">FAD</keyword>
<dbReference type="InterPro" id="IPR016167">
    <property type="entry name" value="FAD-bd_PCMH_sub1"/>
</dbReference>
<reference evidence="7 8" key="1">
    <citation type="submission" date="2022-03" db="EMBL/GenBank/DDBJ databases">
        <title>Isotopic signatures of nitrous oxide derived from detoxification processes.</title>
        <authorList>
            <person name="Behrendt U."/>
            <person name="Buchen C."/>
            <person name="Well R."/>
            <person name="Ulrich A."/>
            <person name="Rohe L."/>
            <person name="Kolb S."/>
            <person name="Schloter M."/>
            <person name="Horn M.A."/>
            <person name="Augustin J."/>
        </authorList>
    </citation>
    <scope>NUCLEOTIDE SEQUENCE [LARGE SCALE GENOMIC DNA]</scope>
    <source>
        <strain evidence="7 8">S4-C24</strain>
    </source>
</reference>
<name>A0ABY3W2P9_9MICC</name>
<evidence type="ECO:0000313" key="7">
    <source>
        <dbReference type="EMBL" id="UNK44275.1"/>
    </source>
</evidence>
<evidence type="ECO:0000256" key="3">
    <source>
        <dbReference type="ARBA" id="ARBA00022630"/>
    </source>
</evidence>
<feature type="domain" description="FAD-binding PCMH-type" evidence="6">
    <location>
        <begin position="47"/>
        <end position="217"/>
    </location>
</feature>
<sequence>MNTMDHGDQDGETDRALQELRSHLAGSVIEPQDPLFDEARAVWNGMIDVHPRAVIRAGTVADIDHVLDMARSTGLPLAVRGGGHNIAGHGTVEGGLVLDLGQLRGVEVEAGQRLVTVGPGATLADVDHATVPHGLAVPLGVISATGVAGLTLGGGVGWLTRSNGLSLDNLVSADVVTATGEHLQVSEKQNPELFWGLRGGGGNFGVVSSFTFRARPLPVAVLGGNFFYRPERWRDALHAFDRWTQDLPDEMNPIISILVLPPDFEMGEEPWMIIGFAWASENHQPGLELIGQLREAAPPDEEEVGPAAWLEWQSAMDSLFPKGARGYWKNVSFSRLDEEAVDVLVGFASEVTWFGTGIDIHHMQGAFGRVPEDATAFPNRSAKYWLNVYGFWKDPAEDERLSGFARKAYANMQPLAEHGQYVNFLGAEVGYDATEAARQAYGPKTYDRLVALKNRFDPQNLFRLNHNIVPTHSTAGSRPSTSP</sequence>
<dbReference type="EMBL" id="CP093326">
    <property type="protein sequence ID" value="UNK44275.1"/>
    <property type="molecule type" value="Genomic_DNA"/>
</dbReference>